<sequence length="120" mass="14347">MRDLEVYQLALEAAMEIFEISRGFPKEEIYSLTDQIRRSSRSVCVNLAEGWRRRRYKAVFVNKLTDAEQEAAETQTWLEFTLRCKYINNEMFKMLDEKYEHIFAKLITMERKADTFCKAV</sequence>
<dbReference type="EMBL" id="LAQJ01000215">
    <property type="protein sequence ID" value="KKO19111.1"/>
    <property type="molecule type" value="Genomic_DNA"/>
</dbReference>
<gene>
    <name evidence="1" type="ORF">BROFUL_02183</name>
</gene>
<evidence type="ECO:0000313" key="2">
    <source>
        <dbReference type="Proteomes" id="UP000034954"/>
    </source>
</evidence>
<dbReference type="SUPFAM" id="SSF158446">
    <property type="entry name" value="IVS-encoded protein-like"/>
    <property type="match status" value="1"/>
</dbReference>
<dbReference type="NCBIfam" id="TIGR02436">
    <property type="entry name" value="four helix bundle protein"/>
    <property type="match status" value="1"/>
</dbReference>
<protein>
    <submittedName>
        <fullName evidence="1">Uncharacterized protein</fullName>
    </submittedName>
</protein>
<dbReference type="Proteomes" id="UP000034954">
    <property type="component" value="Unassembled WGS sequence"/>
</dbReference>
<dbReference type="PANTHER" id="PTHR38471:SF2">
    <property type="entry name" value="FOUR HELIX BUNDLE PROTEIN"/>
    <property type="match status" value="1"/>
</dbReference>
<dbReference type="CDD" id="cd16377">
    <property type="entry name" value="23S_rRNA_IVP_like"/>
    <property type="match status" value="1"/>
</dbReference>
<comment type="caution">
    <text evidence="1">The sequence shown here is derived from an EMBL/GenBank/DDBJ whole genome shotgun (WGS) entry which is preliminary data.</text>
</comment>
<evidence type="ECO:0000313" key="1">
    <source>
        <dbReference type="EMBL" id="KKO19111.1"/>
    </source>
</evidence>
<dbReference type="AlphaFoldDB" id="A0A0M2UVX2"/>
<proteinExistence type="predicted"/>
<organism evidence="1 2">
    <name type="scientific">Candidatus Brocadia fulgida</name>
    <dbReference type="NCBI Taxonomy" id="380242"/>
    <lineage>
        <taxon>Bacteria</taxon>
        <taxon>Pseudomonadati</taxon>
        <taxon>Planctomycetota</taxon>
        <taxon>Candidatus Brocadiia</taxon>
        <taxon>Candidatus Brocadiales</taxon>
        <taxon>Candidatus Brocadiaceae</taxon>
        <taxon>Candidatus Brocadia</taxon>
    </lineage>
</organism>
<dbReference type="PATRIC" id="fig|380242.3.peg.2723"/>
<keyword evidence="2" id="KW-1185">Reference proteome</keyword>
<dbReference type="PANTHER" id="PTHR38471">
    <property type="entry name" value="FOUR HELIX BUNDLE PROTEIN"/>
    <property type="match status" value="1"/>
</dbReference>
<dbReference type="InterPro" id="IPR036583">
    <property type="entry name" value="23S_rRNA_IVS_sf"/>
</dbReference>
<dbReference type="Pfam" id="PF05635">
    <property type="entry name" value="23S_rRNA_IVP"/>
    <property type="match status" value="1"/>
</dbReference>
<reference evidence="1 2" key="1">
    <citation type="journal article" date="2013" name="BMC Microbiol.">
        <title>Identification of the type II cytochrome c maturation pathway in anammox bacteria by comparative genomics.</title>
        <authorList>
            <person name="Ferousi C."/>
            <person name="Speth D.R."/>
            <person name="Reimann J."/>
            <person name="Op den Camp H.J."/>
            <person name="Allen J.W."/>
            <person name="Keltjens J.T."/>
            <person name="Jetten M.S."/>
        </authorList>
    </citation>
    <scope>NUCLEOTIDE SEQUENCE [LARGE SCALE GENOMIC DNA]</scope>
    <source>
        <strain evidence="1">RU1</strain>
    </source>
</reference>
<accession>A0A0M2UVX2</accession>
<name>A0A0M2UVX2_9BACT</name>
<dbReference type="InterPro" id="IPR012657">
    <property type="entry name" value="23S_rRNA-intervening_sequence"/>
</dbReference>
<dbReference type="Gene3D" id="1.20.1440.60">
    <property type="entry name" value="23S rRNA-intervening sequence"/>
    <property type="match status" value="1"/>
</dbReference>